<protein>
    <submittedName>
        <fullName evidence="1">Uncharacterized protein</fullName>
    </submittedName>
</protein>
<dbReference type="EMBL" id="CM042891">
    <property type="protein sequence ID" value="KAI4303793.1"/>
    <property type="molecule type" value="Genomic_DNA"/>
</dbReference>
<keyword evidence="2" id="KW-1185">Reference proteome</keyword>
<sequence length="213" mass="23951">MALIRPTVLPRAHRPRPRRFKSGALPCSRIENSRLIRVCCGRCDAPCCSEISMKMQLVHDERTLSYLSWCFQNALSKCPKTQQVGVKSLAEASTMQNYSICILCLAFDDFLPLRVCVYAAKAFTDHIRNRWSPTSSNFKPILEAEKCEIIDLILAEISNAPWRVESQLPEALKIIGLQLDPSEILPESSSEPLTQLRGFGVIPKMTAILRGFV</sequence>
<proteinExistence type="predicted"/>
<reference evidence="2" key="1">
    <citation type="journal article" date="2023" name="Front. Plant Sci.">
        <title>Chromosomal-level genome assembly of Melastoma candidum provides insights into trichome evolution.</title>
        <authorList>
            <person name="Zhong Y."/>
            <person name="Wu W."/>
            <person name="Sun C."/>
            <person name="Zou P."/>
            <person name="Liu Y."/>
            <person name="Dai S."/>
            <person name="Zhou R."/>
        </authorList>
    </citation>
    <scope>NUCLEOTIDE SEQUENCE [LARGE SCALE GENOMIC DNA]</scope>
</reference>
<dbReference type="Proteomes" id="UP001057402">
    <property type="component" value="Chromosome 12"/>
</dbReference>
<evidence type="ECO:0000313" key="2">
    <source>
        <dbReference type="Proteomes" id="UP001057402"/>
    </source>
</evidence>
<name>A0ACB9L491_9MYRT</name>
<evidence type="ECO:0000313" key="1">
    <source>
        <dbReference type="EMBL" id="KAI4303793.1"/>
    </source>
</evidence>
<comment type="caution">
    <text evidence="1">The sequence shown here is derived from an EMBL/GenBank/DDBJ whole genome shotgun (WGS) entry which is preliminary data.</text>
</comment>
<accession>A0ACB9L491</accession>
<organism evidence="1 2">
    <name type="scientific">Melastoma candidum</name>
    <dbReference type="NCBI Taxonomy" id="119954"/>
    <lineage>
        <taxon>Eukaryota</taxon>
        <taxon>Viridiplantae</taxon>
        <taxon>Streptophyta</taxon>
        <taxon>Embryophyta</taxon>
        <taxon>Tracheophyta</taxon>
        <taxon>Spermatophyta</taxon>
        <taxon>Magnoliopsida</taxon>
        <taxon>eudicotyledons</taxon>
        <taxon>Gunneridae</taxon>
        <taxon>Pentapetalae</taxon>
        <taxon>rosids</taxon>
        <taxon>malvids</taxon>
        <taxon>Myrtales</taxon>
        <taxon>Melastomataceae</taxon>
        <taxon>Melastomatoideae</taxon>
        <taxon>Melastomateae</taxon>
        <taxon>Melastoma</taxon>
    </lineage>
</organism>
<gene>
    <name evidence="1" type="ORF">MLD38_039386</name>
</gene>